<evidence type="ECO:0000256" key="3">
    <source>
        <dbReference type="SAM" id="Phobius"/>
    </source>
</evidence>
<dbReference type="PANTHER" id="PTHR42865">
    <property type="entry name" value="PROTON/GLUTAMATE-ASPARTATE SYMPORTER"/>
    <property type="match status" value="1"/>
</dbReference>
<feature type="transmembrane region" description="Helical" evidence="3">
    <location>
        <begin position="335"/>
        <end position="357"/>
    </location>
</feature>
<dbReference type="PANTHER" id="PTHR42865:SF7">
    <property type="entry name" value="PROTON_GLUTAMATE-ASPARTATE SYMPORTER"/>
    <property type="match status" value="1"/>
</dbReference>
<dbReference type="InterPro" id="IPR001991">
    <property type="entry name" value="Na-dicarboxylate_symporter"/>
</dbReference>
<dbReference type="RefSeq" id="WP_216240650.1">
    <property type="nucleotide sequence ID" value="NZ_JABACJ020000005.1"/>
</dbReference>
<evidence type="ECO:0000313" key="5">
    <source>
        <dbReference type="Proteomes" id="UP000723714"/>
    </source>
</evidence>
<feature type="transmembrane region" description="Helical" evidence="3">
    <location>
        <begin position="6"/>
        <end position="25"/>
    </location>
</feature>
<name>A0ABS6D1Y3_9FIRM</name>
<feature type="transmembrane region" description="Helical" evidence="3">
    <location>
        <begin position="106"/>
        <end position="127"/>
    </location>
</feature>
<evidence type="ECO:0000313" key="4">
    <source>
        <dbReference type="EMBL" id="MBU3875604.1"/>
    </source>
</evidence>
<keyword evidence="3" id="KW-1133">Transmembrane helix</keyword>
<accession>A0ABS6D1Y3</accession>
<feature type="transmembrane region" description="Helical" evidence="3">
    <location>
        <begin position="180"/>
        <end position="198"/>
    </location>
</feature>
<dbReference type="Pfam" id="PF00375">
    <property type="entry name" value="SDF"/>
    <property type="match status" value="1"/>
</dbReference>
<feature type="transmembrane region" description="Helical" evidence="3">
    <location>
        <begin position="369"/>
        <end position="389"/>
    </location>
</feature>
<feature type="transmembrane region" description="Helical" evidence="3">
    <location>
        <begin position="295"/>
        <end position="315"/>
    </location>
</feature>
<comment type="subcellular location">
    <subcellularLocation>
        <location evidence="1">Cell membrane</location>
        <topology evidence="1">Multi-pass membrane protein</topology>
    </subcellularLocation>
</comment>
<protein>
    <submittedName>
        <fullName evidence="4">Dicarboxylate/amino acid:cation symporter</fullName>
    </submittedName>
</protein>
<feature type="transmembrane region" description="Helical" evidence="3">
    <location>
        <begin position="32"/>
        <end position="53"/>
    </location>
</feature>
<keyword evidence="3" id="KW-0472">Membrane</keyword>
<feature type="transmembrane region" description="Helical" evidence="3">
    <location>
        <begin position="73"/>
        <end position="94"/>
    </location>
</feature>
<keyword evidence="2" id="KW-1003">Cell membrane</keyword>
<feature type="transmembrane region" description="Helical" evidence="3">
    <location>
        <begin position="219"/>
        <end position="241"/>
    </location>
</feature>
<comment type="caution">
    <text evidence="4">The sequence shown here is derived from an EMBL/GenBank/DDBJ whole genome shotgun (WGS) entry which is preliminary data.</text>
</comment>
<evidence type="ECO:0000256" key="1">
    <source>
        <dbReference type="ARBA" id="ARBA00004651"/>
    </source>
</evidence>
<keyword evidence="5" id="KW-1185">Reference proteome</keyword>
<feature type="transmembrane region" description="Helical" evidence="3">
    <location>
        <begin position="395"/>
        <end position="414"/>
    </location>
</feature>
<dbReference type="Proteomes" id="UP000723714">
    <property type="component" value="Unassembled WGS sequence"/>
</dbReference>
<feature type="transmembrane region" description="Helical" evidence="3">
    <location>
        <begin position="253"/>
        <end position="274"/>
    </location>
</feature>
<evidence type="ECO:0000256" key="2">
    <source>
        <dbReference type="ARBA" id="ARBA00022475"/>
    </source>
</evidence>
<gene>
    <name evidence="4" type="ORF">HGO97_007240</name>
</gene>
<reference evidence="4 5" key="1">
    <citation type="submission" date="2021-06" db="EMBL/GenBank/DDBJ databases">
        <title>Faecalicatena sp. nov. isolated from porcine feces.</title>
        <authorList>
            <person name="Oh B.S."/>
            <person name="Lee J.H."/>
        </authorList>
    </citation>
    <scope>NUCLEOTIDE SEQUENCE [LARGE SCALE GENOMIC DNA]</scope>
    <source>
        <strain evidence="4 5">AGMB00832</strain>
    </source>
</reference>
<organism evidence="4 5">
    <name type="scientific">Faecalicatena faecalis</name>
    <dbReference type="NCBI Taxonomy" id="2726362"/>
    <lineage>
        <taxon>Bacteria</taxon>
        <taxon>Bacillati</taxon>
        <taxon>Bacillota</taxon>
        <taxon>Clostridia</taxon>
        <taxon>Lachnospirales</taxon>
        <taxon>Lachnospiraceae</taxon>
        <taxon>Faecalicatena</taxon>
    </lineage>
</organism>
<sequence length="464" mass="49758">MDALLSVNWIALLVLVIALLLFKALNWIAYKVNWTFVILISMVMGAVVGIVFASEGNSYMTWLALIGDVYVNLITALVAPVILVSVISGLIQLNDKEKMKRIGTKSVFWLMLSSAIAIVITVIFGGLTQIGRGAGAVFSDISSVAGSTLEAYQEMETSFDQILLKLFPTNIVGDLAADNIVAIIIIAVAVAVAYVSVSSEEGEDKVKTFKDLIEGMKKIIFYILSYVIDLTPYAVLCLTAISASQLLSDKEALVQVILLVAMIYVVCLVQTYGVNAIILKFAAKLSPVKFFKKTFDAQATAFTTQSSVGSLPITIDRLIRKVGVDEEVANFTAPLGTTIGMAGCTCIWPILLAMFYLNATGQHWEVSQYLIMCFMCLVLSMGSAGMPGIGVVTAVSLFSAVNLPIAAVVLLIPINSISDMVRTLTNVVGANVTAAVVARKTDLLDDSVFNAEEGRTNKKEGQAS</sequence>
<proteinExistence type="predicted"/>
<dbReference type="EMBL" id="JABACJ020000005">
    <property type="protein sequence ID" value="MBU3875604.1"/>
    <property type="molecule type" value="Genomic_DNA"/>
</dbReference>
<keyword evidence="3" id="KW-0812">Transmembrane</keyword>